<gene>
    <name evidence="2" type="ORF">DSM107010_52510</name>
</gene>
<keyword evidence="3" id="KW-1185">Reference proteome</keyword>
<dbReference type="Proteomes" id="UP000282574">
    <property type="component" value="Unassembled WGS sequence"/>
</dbReference>
<organism evidence="2 3">
    <name type="scientific">Chroococcidiopsis cubana SAG 39.79</name>
    <dbReference type="NCBI Taxonomy" id="388085"/>
    <lineage>
        <taxon>Bacteria</taxon>
        <taxon>Bacillati</taxon>
        <taxon>Cyanobacteriota</taxon>
        <taxon>Cyanophyceae</taxon>
        <taxon>Chroococcidiopsidales</taxon>
        <taxon>Chroococcidiopsidaceae</taxon>
        <taxon>Chroococcidiopsis</taxon>
    </lineage>
</organism>
<dbReference type="Pfam" id="PF13700">
    <property type="entry name" value="DUF4158"/>
    <property type="match status" value="1"/>
</dbReference>
<accession>A0AB37UD03</accession>
<proteinExistence type="predicted"/>
<sequence>MTTIERTAYPRFKQYPDPKELAQFYTPTGEEIQLVKSRTKSHEGFFSFMVMLKSFQRLGYFPHPECVPEAVIKHLRSSLKLQDWVKAIPSERQRYTYQKAIREYLGVKPYDKDVQKLIAILVAAEAEVKDHPADLINVALYGIGEGAIRTPCV</sequence>
<evidence type="ECO:0000313" key="3">
    <source>
        <dbReference type="Proteomes" id="UP000282574"/>
    </source>
</evidence>
<dbReference type="InterPro" id="IPR025296">
    <property type="entry name" value="DUF4158"/>
</dbReference>
<feature type="domain" description="DUF4158" evidence="1">
    <location>
        <begin position="1"/>
        <end position="140"/>
    </location>
</feature>
<evidence type="ECO:0000313" key="2">
    <source>
        <dbReference type="EMBL" id="RUT06368.1"/>
    </source>
</evidence>
<dbReference type="EMBL" id="RSCK01000067">
    <property type="protein sequence ID" value="RUT06368.1"/>
    <property type="molecule type" value="Genomic_DNA"/>
</dbReference>
<comment type="caution">
    <text evidence="2">The sequence shown here is derived from an EMBL/GenBank/DDBJ whole genome shotgun (WGS) entry which is preliminary data.</text>
</comment>
<dbReference type="AlphaFoldDB" id="A0AB37UD03"/>
<dbReference type="RefSeq" id="WP_106168553.1">
    <property type="nucleotide sequence ID" value="NZ_JAVKZF010000004.1"/>
</dbReference>
<reference evidence="2 3" key="1">
    <citation type="journal article" date="2019" name="Genome Biol. Evol.">
        <title>Day and night: Metabolic profiles and evolutionary relationships of six axenic non-marine cyanobacteria.</title>
        <authorList>
            <person name="Will S.E."/>
            <person name="Henke P."/>
            <person name="Boedeker C."/>
            <person name="Huang S."/>
            <person name="Brinkmann H."/>
            <person name="Rohde M."/>
            <person name="Jarek M."/>
            <person name="Friedl T."/>
            <person name="Seufert S."/>
            <person name="Schumacher M."/>
            <person name="Overmann J."/>
            <person name="Neumann-Schaal M."/>
            <person name="Petersen J."/>
        </authorList>
    </citation>
    <scope>NUCLEOTIDE SEQUENCE [LARGE SCALE GENOMIC DNA]</scope>
    <source>
        <strain evidence="2 3">SAG 39.79</strain>
    </source>
</reference>
<name>A0AB37UD03_9CYAN</name>
<protein>
    <recommendedName>
        <fullName evidence="1">DUF4158 domain-containing protein</fullName>
    </recommendedName>
</protein>
<evidence type="ECO:0000259" key="1">
    <source>
        <dbReference type="Pfam" id="PF13700"/>
    </source>
</evidence>